<evidence type="ECO:0000313" key="6">
    <source>
        <dbReference type="Proteomes" id="UP000256328"/>
    </source>
</evidence>
<dbReference type="AlphaFoldDB" id="A0A3D8RHT6"/>
<evidence type="ECO:0008006" key="7">
    <source>
        <dbReference type="Google" id="ProtNLM"/>
    </source>
</evidence>
<keyword evidence="1" id="KW-0732">Signal</keyword>
<evidence type="ECO:0000259" key="4">
    <source>
        <dbReference type="Pfam" id="PF25117"/>
    </source>
</evidence>
<feature type="signal peptide" evidence="1">
    <location>
        <begin position="1"/>
        <end position="22"/>
    </location>
</feature>
<dbReference type="EMBL" id="PDLN01000010">
    <property type="protein sequence ID" value="RDW73619.1"/>
    <property type="molecule type" value="Genomic_DNA"/>
</dbReference>
<reference evidence="5 6" key="1">
    <citation type="journal article" date="2018" name="IMA Fungus">
        <title>IMA Genome-F 9: Draft genome sequence of Annulohypoxylon stygium, Aspergillus mulundensis, Berkeleyomyces basicola (syn. Thielaviopsis basicola), Ceratocystis smalleyi, two Cercospora beticola strains, Coleophoma cylindrospora, Fusarium fracticaudum, Phialophora cf. hyalina, and Morchella septimelata.</title>
        <authorList>
            <person name="Wingfield B.D."/>
            <person name="Bills G.F."/>
            <person name="Dong Y."/>
            <person name="Huang W."/>
            <person name="Nel W.J."/>
            <person name="Swalarsk-Parry B.S."/>
            <person name="Vaghefi N."/>
            <person name="Wilken P.M."/>
            <person name="An Z."/>
            <person name="de Beer Z.W."/>
            <person name="De Vos L."/>
            <person name="Chen L."/>
            <person name="Duong T.A."/>
            <person name="Gao Y."/>
            <person name="Hammerbacher A."/>
            <person name="Kikkert J.R."/>
            <person name="Li Y."/>
            <person name="Li H."/>
            <person name="Li K."/>
            <person name="Li Q."/>
            <person name="Liu X."/>
            <person name="Ma X."/>
            <person name="Naidoo K."/>
            <person name="Pethybridge S.J."/>
            <person name="Sun J."/>
            <person name="Steenkamp E.T."/>
            <person name="van der Nest M.A."/>
            <person name="van Wyk S."/>
            <person name="Wingfield M.J."/>
            <person name="Xiong C."/>
            <person name="Yue Q."/>
            <person name="Zhang X."/>
        </authorList>
    </citation>
    <scope>NUCLEOTIDE SEQUENCE [LARGE SCALE GENOMIC DNA]</scope>
    <source>
        <strain evidence="5 6">BP5796</strain>
    </source>
</reference>
<evidence type="ECO:0000259" key="3">
    <source>
        <dbReference type="Pfam" id="PF25116"/>
    </source>
</evidence>
<gene>
    <name evidence="5" type="ORF">BP5796_07061</name>
</gene>
<organism evidence="5 6">
    <name type="scientific">Coleophoma crateriformis</name>
    <dbReference type="NCBI Taxonomy" id="565419"/>
    <lineage>
        <taxon>Eukaryota</taxon>
        <taxon>Fungi</taxon>
        <taxon>Dikarya</taxon>
        <taxon>Ascomycota</taxon>
        <taxon>Pezizomycotina</taxon>
        <taxon>Leotiomycetes</taxon>
        <taxon>Helotiales</taxon>
        <taxon>Dermateaceae</taxon>
        <taxon>Coleophoma</taxon>
    </lineage>
</organism>
<evidence type="ECO:0000259" key="2">
    <source>
        <dbReference type="Pfam" id="PF25115"/>
    </source>
</evidence>
<dbReference type="InterPro" id="IPR056825">
    <property type="entry name" value="Agd3_C"/>
</dbReference>
<comment type="caution">
    <text evidence="5">The sequence shown here is derived from an EMBL/GenBank/DDBJ whole genome shotgun (WGS) entry which is preliminary data.</text>
</comment>
<feature type="chain" id="PRO_5017809531" description="Extracellular serine-rich protein" evidence="1">
    <location>
        <begin position="23"/>
        <end position="680"/>
    </location>
</feature>
<dbReference type="InterPro" id="IPR056826">
    <property type="entry name" value="Agd3_CE"/>
</dbReference>
<proteinExistence type="predicted"/>
<dbReference type="Proteomes" id="UP000256328">
    <property type="component" value="Unassembled WGS sequence"/>
</dbReference>
<sequence length="680" mass="75440">MSLLRTVLSAVVVLIFSGLAQANSYNSTALVLALDDATIVEATYLLEGYGIPWDGIEFTQTGQNLPMLEASDVGSYGLFIIVAQLYSNGASLLTDDRWQELYDYQIKYGVRMVHLNVAPSADFGVKAIGSCCSDGAEQNLTLVDGIAAKQFPTAGLKIADMSTLQLFHFPAAILDANTSTTTAIAEFQPNSHYSEASVAAVVNKIDTGREQMAFFLGVGNWSTTSTYLGHAWIHWGYRGTYPGYRRINLQTQVDDLFLDTIVYNSSESFRLRAEDLEQTIEWLVDINHRLPTGSSYFPEFGFNANGNLIYTYTAGENLTQYTCDKPVFTTWEEATPLEYIKPLGDGHDLWSSSQTFDFTGQCLFLDPLTQFFSNVTNRDSLGLVSHTFTHLGLNNATYNDALVEISFNLAYAEFMNFTNAAKFSGSGLIPPAITGLHNGDVIRAWSDNGLWNAIGDNTRPILRNPDNFHWPLITNIAQNGYDGFQITPRFATRMYFNCDQIASDVAQWIATGGGTENSTIYDLLEYERTTVGNQLLSLYHDPYMFHQPNIRSWDVEEVMIAGRMQKLSLLEMWVETVTAEMARLTTWPIITLKHDHIATAFNRRMLVDACKPIVQYSTSNGAINGFTVSCDNDSVCDVPIPVTVGQKLADARGFPTEQVGSDPMTVWVKLDGEPISFAFA</sequence>
<dbReference type="PANTHER" id="PTHR31002:SF34">
    <property type="entry name" value="CELL WALL PROTEIN CWP1-RELATED"/>
    <property type="match status" value="1"/>
</dbReference>
<dbReference type="Pfam" id="PF25116">
    <property type="entry name" value="CBM87_Agd3"/>
    <property type="match status" value="1"/>
</dbReference>
<feature type="domain" description="Agd3 C-terminal" evidence="4">
    <location>
        <begin position="616"/>
        <end position="679"/>
    </location>
</feature>
<accession>A0A3D8RHT6</accession>
<dbReference type="InterPro" id="IPR050788">
    <property type="entry name" value="Yeast_SRP1/TIP1_CWP"/>
</dbReference>
<keyword evidence="6" id="KW-1185">Reference proteome</keyword>
<name>A0A3D8RHT6_9HELO</name>
<protein>
    <recommendedName>
        <fullName evidence="7">Extracellular serine-rich protein</fullName>
    </recommendedName>
</protein>
<feature type="domain" description="Agd3 deacetylase" evidence="2">
    <location>
        <begin position="249"/>
        <end position="613"/>
    </location>
</feature>
<dbReference type="InterPro" id="IPR056827">
    <property type="entry name" value="CBM87_Agd3"/>
</dbReference>
<dbReference type="OrthoDB" id="2113314at2759"/>
<evidence type="ECO:0000256" key="1">
    <source>
        <dbReference type="SAM" id="SignalP"/>
    </source>
</evidence>
<dbReference type="Pfam" id="PF25115">
    <property type="entry name" value="Agd3_CE"/>
    <property type="match status" value="1"/>
</dbReference>
<dbReference type="Pfam" id="PF25117">
    <property type="entry name" value="Agd3_C"/>
    <property type="match status" value="1"/>
</dbReference>
<evidence type="ECO:0000313" key="5">
    <source>
        <dbReference type="EMBL" id="RDW73619.1"/>
    </source>
</evidence>
<feature type="domain" description="Agd3 CBM87" evidence="3">
    <location>
        <begin position="26"/>
        <end position="235"/>
    </location>
</feature>
<dbReference type="PANTHER" id="PTHR31002">
    <property type="entry name" value="SERIPAUPERIN"/>
    <property type="match status" value="1"/>
</dbReference>